<dbReference type="Proteomes" id="UP000320762">
    <property type="component" value="Unassembled WGS sequence"/>
</dbReference>
<evidence type="ECO:0000313" key="2">
    <source>
        <dbReference type="Proteomes" id="UP000320762"/>
    </source>
</evidence>
<reference evidence="1 2" key="1">
    <citation type="journal article" date="2019" name="New Phytol.">
        <title>Comparative genomics reveals unique wood-decay strategies and fruiting body development in the Schizophyllaceae.</title>
        <authorList>
            <person name="Almasi E."/>
            <person name="Sahu N."/>
            <person name="Krizsan K."/>
            <person name="Balint B."/>
            <person name="Kovacs G.M."/>
            <person name="Kiss B."/>
            <person name="Cseklye J."/>
            <person name="Drula E."/>
            <person name="Henrissat B."/>
            <person name="Nagy I."/>
            <person name="Chovatia M."/>
            <person name="Adam C."/>
            <person name="LaButti K."/>
            <person name="Lipzen A."/>
            <person name="Riley R."/>
            <person name="Grigoriev I.V."/>
            <person name="Nagy L.G."/>
        </authorList>
    </citation>
    <scope>NUCLEOTIDE SEQUENCE [LARGE SCALE GENOMIC DNA]</scope>
    <source>
        <strain evidence="1 2">NL-1724</strain>
    </source>
</reference>
<evidence type="ECO:0000313" key="1">
    <source>
        <dbReference type="EMBL" id="TRM66869.1"/>
    </source>
</evidence>
<comment type="caution">
    <text evidence="1">The sequence shown here is derived from an EMBL/GenBank/DDBJ whole genome shotgun (WGS) entry which is preliminary data.</text>
</comment>
<sequence length="163" mass="17536">MALRHPHPAPIPLPALGMSLATSHAASHSDFLPPAYTLSYSSVHHIDLCFVVGCVSSLSVLRRCLGCLRCGLEVPYSGLEVPCCGLEVPRCRQLTHGAHLPAIIIPLHDACTAFSTSSRPADIVYLVSRLSFSMFLTPRCTATPTLNSCIVPVYIGMLTRPIL</sequence>
<dbReference type="EMBL" id="VDMD01000003">
    <property type="protein sequence ID" value="TRM66869.1"/>
    <property type="molecule type" value="Genomic_DNA"/>
</dbReference>
<keyword evidence="2" id="KW-1185">Reference proteome</keyword>
<protein>
    <submittedName>
        <fullName evidence="1">Uncharacterized protein</fullName>
    </submittedName>
</protein>
<name>A0A550CQ53_9AGAR</name>
<dbReference type="AlphaFoldDB" id="A0A550CQ53"/>
<organism evidence="1 2">
    <name type="scientific">Schizophyllum amplum</name>
    <dbReference type="NCBI Taxonomy" id="97359"/>
    <lineage>
        <taxon>Eukaryota</taxon>
        <taxon>Fungi</taxon>
        <taxon>Dikarya</taxon>
        <taxon>Basidiomycota</taxon>
        <taxon>Agaricomycotina</taxon>
        <taxon>Agaricomycetes</taxon>
        <taxon>Agaricomycetidae</taxon>
        <taxon>Agaricales</taxon>
        <taxon>Schizophyllaceae</taxon>
        <taxon>Schizophyllum</taxon>
    </lineage>
</organism>
<gene>
    <name evidence="1" type="ORF">BD626DRAFT_165610</name>
</gene>
<accession>A0A550CQ53</accession>
<proteinExistence type="predicted"/>